<dbReference type="Proteomes" id="UP001611075">
    <property type="component" value="Unassembled WGS sequence"/>
</dbReference>
<comment type="caution">
    <text evidence="1">The sequence shown here is derived from an EMBL/GenBank/DDBJ whole genome shotgun (WGS) entry which is preliminary data.</text>
</comment>
<keyword evidence="2" id="KW-1185">Reference proteome</keyword>
<protein>
    <recommendedName>
        <fullName evidence="3">RelA/SpoT domain-containing protein</fullName>
    </recommendedName>
</protein>
<proteinExistence type="predicted"/>
<gene>
    <name evidence="1" type="ORF">ACH4OY_09750</name>
</gene>
<sequence>MSDVYDALDMLAGHPDFDILEFDDRVVKPQASGYLDVQIMLRTSSGHVAEFRLHPAALDEVASWEHALYKVRRDLKALAKAHGRSMSAMEQAIWNGVLAQEQQYFWRALQSTLDG</sequence>
<evidence type="ECO:0000313" key="1">
    <source>
        <dbReference type="EMBL" id="MFI0792970.1"/>
    </source>
</evidence>
<dbReference type="SUPFAM" id="SSF81301">
    <property type="entry name" value="Nucleotidyltransferase"/>
    <property type="match status" value="1"/>
</dbReference>
<organism evidence="1 2">
    <name type="scientific">Micromonospora rubida</name>
    <dbReference type="NCBI Taxonomy" id="2697657"/>
    <lineage>
        <taxon>Bacteria</taxon>
        <taxon>Bacillati</taxon>
        <taxon>Actinomycetota</taxon>
        <taxon>Actinomycetes</taxon>
        <taxon>Micromonosporales</taxon>
        <taxon>Micromonosporaceae</taxon>
        <taxon>Micromonospora</taxon>
    </lineage>
</organism>
<evidence type="ECO:0000313" key="2">
    <source>
        <dbReference type="Proteomes" id="UP001611075"/>
    </source>
</evidence>
<accession>A0ABW7SIH3</accession>
<dbReference type="InterPro" id="IPR043519">
    <property type="entry name" value="NT_sf"/>
</dbReference>
<dbReference type="EMBL" id="JBIRPU010000004">
    <property type="protein sequence ID" value="MFI0792970.1"/>
    <property type="molecule type" value="Genomic_DNA"/>
</dbReference>
<dbReference type="RefSeq" id="WP_396678063.1">
    <property type="nucleotide sequence ID" value="NZ_JBIRPU010000004.1"/>
</dbReference>
<name>A0ABW7SIH3_9ACTN</name>
<evidence type="ECO:0008006" key="3">
    <source>
        <dbReference type="Google" id="ProtNLM"/>
    </source>
</evidence>
<reference evidence="1 2" key="1">
    <citation type="submission" date="2024-10" db="EMBL/GenBank/DDBJ databases">
        <title>The Natural Products Discovery Center: Release of the First 8490 Sequenced Strains for Exploring Actinobacteria Biosynthetic Diversity.</title>
        <authorList>
            <person name="Kalkreuter E."/>
            <person name="Kautsar S.A."/>
            <person name="Yang D."/>
            <person name="Bader C.D."/>
            <person name="Teijaro C.N."/>
            <person name="Fluegel L."/>
            <person name="Davis C.M."/>
            <person name="Simpson J.R."/>
            <person name="Lauterbach L."/>
            <person name="Steele A.D."/>
            <person name="Gui C."/>
            <person name="Meng S."/>
            <person name="Li G."/>
            <person name="Viehrig K."/>
            <person name="Ye F."/>
            <person name="Su P."/>
            <person name="Kiefer A.F."/>
            <person name="Nichols A."/>
            <person name="Cepeda A.J."/>
            <person name="Yan W."/>
            <person name="Fan B."/>
            <person name="Jiang Y."/>
            <person name="Adhikari A."/>
            <person name="Zheng C.-J."/>
            <person name="Schuster L."/>
            <person name="Cowan T.M."/>
            <person name="Smanski M.J."/>
            <person name="Chevrette M.G."/>
            <person name="De Carvalho L.P.S."/>
            <person name="Shen B."/>
        </authorList>
    </citation>
    <scope>NUCLEOTIDE SEQUENCE [LARGE SCALE GENOMIC DNA]</scope>
    <source>
        <strain evidence="1 2">NPDC021253</strain>
    </source>
</reference>